<evidence type="ECO:0000256" key="1">
    <source>
        <dbReference type="SAM" id="SignalP"/>
    </source>
</evidence>
<evidence type="ECO:0000313" key="3">
    <source>
        <dbReference type="EMBL" id="SDL41368.1"/>
    </source>
</evidence>
<dbReference type="RefSeq" id="WP_089885353.1">
    <property type="nucleotide sequence ID" value="NZ_FNGV01000001.1"/>
</dbReference>
<evidence type="ECO:0000259" key="2">
    <source>
        <dbReference type="PROSITE" id="PS51820"/>
    </source>
</evidence>
<reference evidence="3 4" key="1">
    <citation type="submission" date="2016-10" db="EMBL/GenBank/DDBJ databases">
        <authorList>
            <person name="de Groot N.N."/>
        </authorList>
    </citation>
    <scope>NUCLEOTIDE SEQUENCE [LARGE SCALE GENOMIC DNA]</scope>
    <source>
        <strain evidence="3 4">DSM 19886</strain>
    </source>
</reference>
<keyword evidence="4" id="KW-1185">Reference proteome</keyword>
<dbReference type="OrthoDB" id="938897at2"/>
<feature type="signal peptide" evidence="1">
    <location>
        <begin position="1"/>
        <end position="19"/>
    </location>
</feature>
<name>A0A1G9JV17_9FLAO</name>
<dbReference type="STRING" id="192904.SAMN04488514_101727"/>
<evidence type="ECO:0000313" key="4">
    <source>
        <dbReference type="Proteomes" id="UP000199440"/>
    </source>
</evidence>
<feature type="chain" id="PRO_5011569364" description="PA14 domain-containing protein" evidence="1">
    <location>
        <begin position="20"/>
        <end position="628"/>
    </location>
</feature>
<dbReference type="PROSITE" id="PS51257">
    <property type="entry name" value="PROKAR_LIPOPROTEIN"/>
    <property type="match status" value="1"/>
</dbReference>
<dbReference type="InterPro" id="IPR010496">
    <property type="entry name" value="AL/BT2_dom"/>
</dbReference>
<protein>
    <recommendedName>
        <fullName evidence="2">PA14 domain-containing protein</fullName>
    </recommendedName>
</protein>
<dbReference type="Proteomes" id="UP000199440">
    <property type="component" value="Unassembled WGS sequence"/>
</dbReference>
<sequence length="628" mass="70398">MNYSKYLIYLLLFSMLASCTEKVSEVKETAEEQPIQLLPFTTLELNDISGFKETTDNWQIVGSAYVDRAKEKTITGSPGTGVLINLPDDTKRGHLFTGFEHGDIELELDVMMPVNSNSGLYFQGRYEVQLFDSWGVKEPKYSDIGGIYQRHDENEDKGYEGHAPRVNVAKTPGLWQHFKIIFHAPKFDSSGKKIKNAWFEEVRLNGELLHENIEVTGPTRSAAFTDEKPMGPLMIQGDHGPVAVKNIRYKLYQEKEVSLEGVKMAEYENESQTFPNIDSLTPIREITTDSISSHMATGERPQKLLVYTGELSIPENGDYLFDFKVNQAGGAFLIENDTLVSFNGSYDLDSPGFATVTLKKGKVPFKLLYNKHNRWNRGLTLSVEGPGLQKQNLTAAGSLDLRRGKPANEIMVAVADEPVTQRGFVMHEGHKRTHVISVGMPEGIHYAYDLAFGSLIKAWDGSFLNTTQMWHSRGIEQLAVPGAFSVSVHGDPDFEFLKDDLTVWRDSIPENVVQKQLGYEFDAKGVPTFSHEINGTVIKDRFVPVKAKRGLKRTITISGDKEIWHKIADGSKIEALPDGTYIINDESYFVDFSGNDSLKPMIRHVNGKDELLVKVGAGEHSMNYSIIW</sequence>
<dbReference type="GO" id="GO:0016787">
    <property type="term" value="F:hydrolase activity"/>
    <property type="evidence" value="ECO:0007669"/>
    <property type="project" value="InterPro"/>
</dbReference>
<keyword evidence="1" id="KW-0732">Signal</keyword>
<dbReference type="Gene3D" id="2.60.120.380">
    <property type="match status" value="1"/>
</dbReference>
<dbReference type="Pfam" id="PF06439">
    <property type="entry name" value="3keto-disac_hyd"/>
    <property type="match status" value="1"/>
</dbReference>
<dbReference type="Gene3D" id="2.60.120.560">
    <property type="entry name" value="Exo-inulinase, domain 1"/>
    <property type="match status" value="1"/>
</dbReference>
<accession>A0A1G9JV17</accession>
<dbReference type="EMBL" id="FNGV01000001">
    <property type="protein sequence ID" value="SDL41368.1"/>
    <property type="molecule type" value="Genomic_DNA"/>
</dbReference>
<dbReference type="AlphaFoldDB" id="A0A1G9JV17"/>
<feature type="domain" description="PA14" evidence="2">
    <location>
        <begin position="257"/>
        <end position="398"/>
    </location>
</feature>
<proteinExistence type="predicted"/>
<gene>
    <name evidence="3" type="ORF">SAMN04488514_101727</name>
</gene>
<organism evidence="3 4">
    <name type="scientific">Kriegella aquimaris</name>
    <dbReference type="NCBI Taxonomy" id="192904"/>
    <lineage>
        <taxon>Bacteria</taxon>
        <taxon>Pseudomonadati</taxon>
        <taxon>Bacteroidota</taxon>
        <taxon>Flavobacteriia</taxon>
        <taxon>Flavobacteriales</taxon>
        <taxon>Flavobacteriaceae</taxon>
        <taxon>Kriegella</taxon>
    </lineage>
</organism>
<dbReference type="InterPro" id="IPR037524">
    <property type="entry name" value="PA14/GLEYA"/>
</dbReference>
<dbReference type="PROSITE" id="PS51820">
    <property type="entry name" value="PA14"/>
    <property type="match status" value="1"/>
</dbReference>